<protein>
    <submittedName>
        <fullName evidence="7">Methyltransferase</fullName>
    </submittedName>
</protein>
<feature type="domain" description="Methyltransferase small" evidence="6">
    <location>
        <begin position="29"/>
        <end position="117"/>
    </location>
</feature>
<dbReference type="InterPro" id="IPR029063">
    <property type="entry name" value="SAM-dependent_MTases_sf"/>
</dbReference>
<evidence type="ECO:0000256" key="3">
    <source>
        <dbReference type="ARBA" id="ARBA00022679"/>
    </source>
</evidence>
<feature type="region of interest" description="Disordered" evidence="5">
    <location>
        <begin position="115"/>
        <end position="135"/>
    </location>
</feature>
<evidence type="ECO:0000259" key="6">
    <source>
        <dbReference type="Pfam" id="PF05175"/>
    </source>
</evidence>
<comment type="similarity">
    <text evidence="1">Belongs to the eukaryotic/archaeal PrmC-related family.</text>
</comment>
<dbReference type="GO" id="GO:0032259">
    <property type="term" value="P:methylation"/>
    <property type="evidence" value="ECO:0007669"/>
    <property type="project" value="UniProtKB-KW"/>
</dbReference>
<reference evidence="7 8" key="1">
    <citation type="submission" date="2015-05" db="EMBL/GenBank/DDBJ databases">
        <title>Draft Genome assembly of Streptomyces showdoensis.</title>
        <authorList>
            <person name="Thapa K.K."/>
            <person name="Metsa-Ketela M."/>
        </authorList>
    </citation>
    <scope>NUCLEOTIDE SEQUENCE [LARGE SCALE GENOMIC DNA]</scope>
    <source>
        <strain evidence="7 8">ATCC 15227</strain>
    </source>
</reference>
<dbReference type="GO" id="GO:0003676">
    <property type="term" value="F:nucleic acid binding"/>
    <property type="evidence" value="ECO:0007669"/>
    <property type="project" value="InterPro"/>
</dbReference>
<dbReference type="SUPFAM" id="SSF53335">
    <property type="entry name" value="S-adenosyl-L-methionine-dependent methyltransferases"/>
    <property type="match status" value="1"/>
</dbReference>
<dbReference type="Gene3D" id="3.40.50.150">
    <property type="entry name" value="Vaccinia Virus protein VP39"/>
    <property type="match status" value="1"/>
</dbReference>
<dbReference type="AlphaFoldDB" id="A0A2P2GHK5"/>
<accession>A0A2P2GHK5</accession>
<feature type="compositionally biased region" description="Pro residues" evidence="5">
    <location>
        <begin position="116"/>
        <end position="126"/>
    </location>
</feature>
<dbReference type="Pfam" id="PF05175">
    <property type="entry name" value="MTS"/>
    <property type="match status" value="1"/>
</dbReference>
<organism evidence="7 8">
    <name type="scientific">Streptomyces showdoensis</name>
    <dbReference type="NCBI Taxonomy" id="68268"/>
    <lineage>
        <taxon>Bacteria</taxon>
        <taxon>Bacillati</taxon>
        <taxon>Actinomycetota</taxon>
        <taxon>Actinomycetes</taxon>
        <taxon>Kitasatosporales</taxon>
        <taxon>Streptomycetaceae</taxon>
        <taxon>Streptomyces</taxon>
    </lineage>
</organism>
<comment type="caution">
    <text evidence="7">The sequence shown here is derived from an EMBL/GenBank/DDBJ whole genome shotgun (WGS) entry which is preliminary data.</text>
</comment>
<dbReference type="GO" id="GO:0008276">
    <property type="term" value="F:protein methyltransferase activity"/>
    <property type="evidence" value="ECO:0007669"/>
    <property type="project" value="TreeGrafter"/>
</dbReference>
<dbReference type="InterPro" id="IPR004557">
    <property type="entry name" value="PrmC-related"/>
</dbReference>
<dbReference type="PANTHER" id="PTHR45875">
    <property type="entry name" value="METHYLTRANSFERASE N6AMT1"/>
    <property type="match status" value="1"/>
</dbReference>
<evidence type="ECO:0000256" key="5">
    <source>
        <dbReference type="SAM" id="MobiDB-lite"/>
    </source>
</evidence>
<dbReference type="PANTHER" id="PTHR45875:SF1">
    <property type="entry name" value="METHYLTRANSFERASE N6AMT1"/>
    <property type="match status" value="1"/>
</dbReference>
<keyword evidence="2 7" id="KW-0489">Methyltransferase</keyword>
<dbReference type="EMBL" id="LAQS01000045">
    <property type="protein sequence ID" value="KKZ71002.1"/>
    <property type="molecule type" value="Genomic_DNA"/>
</dbReference>
<evidence type="ECO:0000256" key="4">
    <source>
        <dbReference type="ARBA" id="ARBA00022691"/>
    </source>
</evidence>
<gene>
    <name evidence="7" type="ORF">VO63_25725</name>
</gene>
<proteinExistence type="inferred from homology"/>
<dbReference type="GO" id="GO:0035657">
    <property type="term" value="C:eRF1 methyltransferase complex"/>
    <property type="evidence" value="ECO:0007669"/>
    <property type="project" value="TreeGrafter"/>
</dbReference>
<evidence type="ECO:0000256" key="2">
    <source>
        <dbReference type="ARBA" id="ARBA00022603"/>
    </source>
</evidence>
<dbReference type="InterPro" id="IPR002052">
    <property type="entry name" value="DNA_methylase_N6_adenine_CS"/>
</dbReference>
<dbReference type="RefSeq" id="WP_046910370.1">
    <property type="nucleotide sequence ID" value="NZ_BAAAXG010000001.1"/>
</dbReference>
<evidence type="ECO:0000313" key="7">
    <source>
        <dbReference type="EMBL" id="KKZ71002.1"/>
    </source>
</evidence>
<evidence type="ECO:0000256" key="1">
    <source>
        <dbReference type="ARBA" id="ARBA00006149"/>
    </source>
</evidence>
<dbReference type="GO" id="GO:0008170">
    <property type="term" value="F:N-methyltransferase activity"/>
    <property type="evidence" value="ECO:0007669"/>
    <property type="project" value="UniProtKB-ARBA"/>
</dbReference>
<dbReference type="NCBIfam" id="TIGR00537">
    <property type="entry name" value="hemK_rel_arch"/>
    <property type="match status" value="1"/>
</dbReference>
<dbReference type="Proteomes" id="UP000265325">
    <property type="component" value="Unassembled WGS sequence"/>
</dbReference>
<name>A0A2P2GHK5_STREW</name>
<dbReference type="CDD" id="cd02440">
    <property type="entry name" value="AdoMet_MTases"/>
    <property type="match status" value="1"/>
</dbReference>
<dbReference type="PROSITE" id="PS00092">
    <property type="entry name" value="N6_MTASE"/>
    <property type="match status" value="1"/>
</dbReference>
<dbReference type="InterPro" id="IPR052190">
    <property type="entry name" value="Euk-Arch_PrmC-MTase"/>
</dbReference>
<dbReference type="GO" id="GO:0008757">
    <property type="term" value="F:S-adenosylmethionine-dependent methyltransferase activity"/>
    <property type="evidence" value="ECO:0007669"/>
    <property type="project" value="TreeGrafter"/>
</dbReference>
<keyword evidence="3 7" id="KW-0808">Transferase</keyword>
<keyword evidence="4" id="KW-0949">S-adenosyl-L-methionine</keyword>
<dbReference type="InterPro" id="IPR007848">
    <property type="entry name" value="Small_mtfrase_dom"/>
</dbReference>
<sequence>MSMATVTSARMPQNRLFVPPGVYRPQADTWLLADALSREELTPETEVLEIGTGTGAVALHAAARGALVTAVDVSWRAVIAARVNALRQRLALRVLHGDFAARARGQRFDLVLSNPPYVPSPHPRPPTRGAERAWDAGPDGRVVIDRICSDAASMLRPGGVLLMVHSGMCDARATVRRLEGSGLAARAVACARVPWGPVLRTRRAWLEEAGLARAGDAWEELVVIRAQHT</sequence>
<evidence type="ECO:0000313" key="8">
    <source>
        <dbReference type="Proteomes" id="UP000265325"/>
    </source>
</evidence>
<keyword evidence="8" id="KW-1185">Reference proteome</keyword>